<dbReference type="PRINTS" id="PR00455">
    <property type="entry name" value="HTHTETR"/>
</dbReference>
<dbReference type="SUPFAM" id="SSF46689">
    <property type="entry name" value="Homeodomain-like"/>
    <property type="match status" value="1"/>
</dbReference>
<comment type="caution">
    <text evidence="5">The sequence shown here is derived from an EMBL/GenBank/DDBJ whole genome shotgun (WGS) entry which is preliminary data.</text>
</comment>
<evidence type="ECO:0000313" key="5">
    <source>
        <dbReference type="EMBL" id="MCV7173471.1"/>
    </source>
</evidence>
<dbReference type="Gene3D" id="1.10.357.10">
    <property type="entry name" value="Tetracycline Repressor, domain 2"/>
    <property type="match status" value="1"/>
</dbReference>
<dbReference type="InterPro" id="IPR009057">
    <property type="entry name" value="Homeodomain-like_sf"/>
</dbReference>
<proteinExistence type="predicted"/>
<dbReference type="Pfam" id="PF00440">
    <property type="entry name" value="TetR_N"/>
    <property type="match status" value="1"/>
</dbReference>
<keyword evidence="1 2" id="KW-0238">DNA-binding</keyword>
<dbReference type="InterPro" id="IPR001647">
    <property type="entry name" value="HTH_TetR"/>
</dbReference>
<dbReference type="PANTHER" id="PTHR30055">
    <property type="entry name" value="HTH-TYPE TRANSCRIPTIONAL REGULATOR RUTR"/>
    <property type="match status" value="1"/>
</dbReference>
<dbReference type="AlphaFoldDB" id="A0A9X2YUF0"/>
<organism evidence="5 6">
    <name type="scientific">[Mycobacterium] manitobense</name>
    <dbReference type="NCBI Taxonomy" id="190147"/>
    <lineage>
        <taxon>Bacteria</taxon>
        <taxon>Bacillati</taxon>
        <taxon>Actinomycetota</taxon>
        <taxon>Actinomycetes</taxon>
        <taxon>Mycobacteriales</taxon>
        <taxon>Mycobacteriaceae</taxon>
        <taxon>Mycolicibacterium</taxon>
    </lineage>
</organism>
<gene>
    <name evidence="5" type="ORF">H7I41_26460</name>
</gene>
<dbReference type="InterPro" id="IPR036271">
    <property type="entry name" value="Tet_transcr_reg_TetR-rel_C_sf"/>
</dbReference>
<dbReference type="SUPFAM" id="SSF48498">
    <property type="entry name" value="Tetracyclin repressor-like, C-terminal domain"/>
    <property type="match status" value="1"/>
</dbReference>
<evidence type="ECO:0000256" key="3">
    <source>
        <dbReference type="SAM" id="MobiDB-lite"/>
    </source>
</evidence>
<dbReference type="GO" id="GO:0003700">
    <property type="term" value="F:DNA-binding transcription factor activity"/>
    <property type="evidence" value="ECO:0007669"/>
    <property type="project" value="TreeGrafter"/>
</dbReference>
<dbReference type="InterPro" id="IPR050109">
    <property type="entry name" value="HTH-type_TetR-like_transc_reg"/>
</dbReference>
<evidence type="ECO:0000259" key="4">
    <source>
        <dbReference type="PROSITE" id="PS50977"/>
    </source>
</evidence>
<sequence>MQRGGRSVPAARGRGRPVGADSAQTRRRIVRAAREVINQRGYPAMTFQAISKHTGLSRPTLHYYFATREDVYRAVMEETKSMLTSAVERALAHDALLDRLATFFVALQEAEHRDRSTIAFTISARLEPQRNPELLPFSVPSPVRQFLTRVVEDGVAHGEIRADADTAGIVSMLHVVMWGLGCYASFVARPDDMEPVTQQLVRLFAGGLPTNDAGDRPA</sequence>
<evidence type="ECO:0000256" key="2">
    <source>
        <dbReference type="PROSITE-ProRule" id="PRU00335"/>
    </source>
</evidence>
<reference evidence="5" key="2">
    <citation type="journal article" date="2022" name="BMC Genomics">
        <title>Comparative genome analysis of mycobacteria focusing on tRNA and non-coding RNA.</title>
        <authorList>
            <person name="Behra P.R.K."/>
            <person name="Pettersson B.M.F."/>
            <person name="Ramesh M."/>
            <person name="Das S."/>
            <person name="Dasgupta S."/>
            <person name="Kirsebom L.A."/>
        </authorList>
    </citation>
    <scope>NUCLEOTIDE SEQUENCE</scope>
    <source>
        <strain evidence="5">DSM 44615</strain>
    </source>
</reference>
<reference evidence="5" key="1">
    <citation type="submission" date="2020-07" db="EMBL/GenBank/DDBJ databases">
        <authorList>
            <person name="Pettersson B.M.F."/>
            <person name="Behra P.R.K."/>
            <person name="Ramesh M."/>
            <person name="Das S."/>
            <person name="Dasgupta S."/>
            <person name="Kirsebom L.A."/>
        </authorList>
    </citation>
    <scope>NUCLEOTIDE SEQUENCE</scope>
    <source>
        <strain evidence="5">DSM 44615</strain>
    </source>
</reference>
<feature type="region of interest" description="Disordered" evidence="3">
    <location>
        <begin position="1"/>
        <end position="25"/>
    </location>
</feature>
<dbReference type="EMBL" id="JACKSJ010000239">
    <property type="protein sequence ID" value="MCV7173471.1"/>
    <property type="molecule type" value="Genomic_DNA"/>
</dbReference>
<dbReference type="PROSITE" id="PS50977">
    <property type="entry name" value="HTH_TETR_2"/>
    <property type="match status" value="1"/>
</dbReference>
<dbReference type="Proteomes" id="UP001140293">
    <property type="component" value="Unassembled WGS sequence"/>
</dbReference>
<evidence type="ECO:0000313" key="6">
    <source>
        <dbReference type="Proteomes" id="UP001140293"/>
    </source>
</evidence>
<dbReference type="GO" id="GO:0000976">
    <property type="term" value="F:transcription cis-regulatory region binding"/>
    <property type="evidence" value="ECO:0007669"/>
    <property type="project" value="TreeGrafter"/>
</dbReference>
<protein>
    <submittedName>
        <fullName evidence="5">TetR/AcrR family transcriptional regulator</fullName>
    </submittedName>
</protein>
<dbReference type="PANTHER" id="PTHR30055:SF226">
    <property type="entry name" value="HTH-TYPE TRANSCRIPTIONAL REGULATOR PKSA"/>
    <property type="match status" value="1"/>
</dbReference>
<feature type="domain" description="HTH tetR-type" evidence="4">
    <location>
        <begin position="23"/>
        <end position="83"/>
    </location>
</feature>
<accession>A0A9X2YUF0</accession>
<keyword evidence="6" id="KW-1185">Reference proteome</keyword>
<evidence type="ECO:0000256" key="1">
    <source>
        <dbReference type="ARBA" id="ARBA00023125"/>
    </source>
</evidence>
<feature type="DNA-binding region" description="H-T-H motif" evidence="2">
    <location>
        <begin position="46"/>
        <end position="65"/>
    </location>
</feature>
<name>A0A9X2YUF0_9MYCO</name>